<accession>A0A7S4BJL3</accession>
<feature type="compositionally biased region" description="Pro residues" evidence="1">
    <location>
        <begin position="155"/>
        <end position="174"/>
    </location>
</feature>
<feature type="compositionally biased region" description="Acidic residues" evidence="1">
    <location>
        <begin position="179"/>
        <end position="193"/>
    </location>
</feature>
<organism evidence="2">
    <name type="scientific">Chrysotila carterae</name>
    <name type="common">Marine alga</name>
    <name type="synonym">Syracosphaera carterae</name>
    <dbReference type="NCBI Taxonomy" id="13221"/>
    <lineage>
        <taxon>Eukaryota</taxon>
        <taxon>Haptista</taxon>
        <taxon>Haptophyta</taxon>
        <taxon>Prymnesiophyceae</taxon>
        <taxon>Isochrysidales</taxon>
        <taxon>Isochrysidaceae</taxon>
        <taxon>Chrysotila</taxon>
    </lineage>
</organism>
<feature type="region of interest" description="Disordered" evidence="1">
    <location>
        <begin position="100"/>
        <end position="193"/>
    </location>
</feature>
<protein>
    <submittedName>
        <fullName evidence="2">Uncharacterized protein</fullName>
    </submittedName>
</protein>
<dbReference type="AlphaFoldDB" id="A0A7S4BJL3"/>
<feature type="compositionally biased region" description="Pro residues" evidence="1">
    <location>
        <begin position="107"/>
        <end position="130"/>
    </location>
</feature>
<gene>
    <name evidence="2" type="ORF">PCAR00345_LOCUS20737</name>
</gene>
<sequence>MMNYSYEALEKELHKPGHSSAQRCALRRVMAQRLRFERAPPPPPPPPPVPPPSIIDHLNAAIYHLQAAIGLQLPPPEFPPPSPAETEIHYFEGGINHDVALESDLPPSLPPSPPASAPPSLPPSPPPSPPARRSRRLATRDLLTSSRTRSGRTFHPPPTYPSPPSHRAAPPPPITVSTDFEESEDDVIDESDDDFNGEVSLHNSEMSAIRTAGPLPDTSPLEAFMPQFNTPRSWAVFIGIAVGNGASSSHSIYHPPFTALTTAIREAREAGMIITRDTPTPQITACMNDFINIVRSHPSDSRHLGGDWFHHPQLHKMLLASVLGVMDTEAAGE</sequence>
<proteinExistence type="predicted"/>
<name>A0A7S4BJL3_CHRCT</name>
<reference evidence="2" key="1">
    <citation type="submission" date="2021-01" db="EMBL/GenBank/DDBJ databases">
        <authorList>
            <person name="Corre E."/>
            <person name="Pelletier E."/>
            <person name="Niang G."/>
            <person name="Scheremetjew M."/>
            <person name="Finn R."/>
            <person name="Kale V."/>
            <person name="Holt S."/>
            <person name="Cochrane G."/>
            <person name="Meng A."/>
            <person name="Brown T."/>
            <person name="Cohen L."/>
        </authorList>
    </citation>
    <scope>NUCLEOTIDE SEQUENCE</scope>
    <source>
        <strain evidence="2">CCMP645</strain>
    </source>
</reference>
<evidence type="ECO:0000256" key="1">
    <source>
        <dbReference type="SAM" id="MobiDB-lite"/>
    </source>
</evidence>
<evidence type="ECO:0000313" key="2">
    <source>
        <dbReference type="EMBL" id="CAE0768125.1"/>
    </source>
</evidence>
<dbReference type="EMBL" id="HBIZ01032555">
    <property type="protein sequence ID" value="CAE0768125.1"/>
    <property type="molecule type" value="Transcribed_RNA"/>
</dbReference>